<comment type="caution">
    <text evidence="1">The sequence shown here is derived from an EMBL/GenBank/DDBJ whole genome shotgun (WGS) entry which is preliminary data.</text>
</comment>
<evidence type="ECO:0000313" key="1">
    <source>
        <dbReference type="EMBL" id="RMY81637.1"/>
    </source>
</evidence>
<evidence type="ECO:0000313" key="2">
    <source>
        <dbReference type="Proteomes" id="UP000269539"/>
    </source>
</evidence>
<dbReference type="EMBL" id="QWIO01000935">
    <property type="protein sequence ID" value="RMY81637.1"/>
    <property type="molecule type" value="Genomic_DNA"/>
</dbReference>
<protein>
    <submittedName>
        <fullName evidence="1">Uncharacterized protein</fullName>
    </submittedName>
</protein>
<dbReference type="Proteomes" id="UP000269539">
    <property type="component" value="Unassembled WGS sequence"/>
</dbReference>
<sequence>MQTQSETAMQAFCDACNPWVTRPKRFVKQLLLFTEDHIFTQLGRTRKLTATSGTGISAFGRQLLTLNTIVSSTCLKAVAGYGLYRDKDSGRKAGWTVGVCGMDAGQWCMFQWSINGTATGCRDGLNGFDGGTPILACDSPNVGKLRAWKAQ</sequence>
<accession>A0A3M7EYV9</accession>
<organism evidence="1 2">
    <name type="scientific">Hortaea werneckii</name>
    <name type="common">Black yeast</name>
    <name type="synonym">Cladosporium werneckii</name>
    <dbReference type="NCBI Taxonomy" id="91943"/>
    <lineage>
        <taxon>Eukaryota</taxon>
        <taxon>Fungi</taxon>
        <taxon>Dikarya</taxon>
        <taxon>Ascomycota</taxon>
        <taxon>Pezizomycotina</taxon>
        <taxon>Dothideomycetes</taxon>
        <taxon>Dothideomycetidae</taxon>
        <taxon>Mycosphaerellales</taxon>
        <taxon>Teratosphaeriaceae</taxon>
        <taxon>Hortaea</taxon>
    </lineage>
</organism>
<gene>
    <name evidence="1" type="ORF">D0864_08245</name>
</gene>
<dbReference type="AlphaFoldDB" id="A0A3M7EYV9"/>
<name>A0A3M7EYV9_HORWE</name>
<proteinExistence type="predicted"/>
<reference evidence="1 2" key="1">
    <citation type="journal article" date="2018" name="BMC Genomics">
        <title>Genomic evidence for intraspecific hybridization in a clonal and extremely halotolerant yeast.</title>
        <authorList>
            <person name="Gostincar C."/>
            <person name="Stajich J.E."/>
            <person name="Zupancic J."/>
            <person name="Zalar P."/>
            <person name="Gunde-Cimerman N."/>
        </authorList>
    </citation>
    <scope>NUCLEOTIDE SEQUENCE [LARGE SCALE GENOMIC DNA]</scope>
    <source>
        <strain evidence="1 2">EXF-10513</strain>
    </source>
</reference>